<reference evidence="8 9" key="1">
    <citation type="submission" date="2017-06" db="EMBL/GenBank/DDBJ databases">
        <authorList>
            <person name="Kim H.J."/>
            <person name="Triplett B.A."/>
        </authorList>
    </citation>
    <scope>NUCLEOTIDE SEQUENCE [LARGE SCALE GENOMIC DNA]</scope>
    <source>
        <strain evidence="8 9">U15</strain>
    </source>
</reference>
<comment type="similarity">
    <text evidence="2">Belongs to the polysaccharide synthase family.</text>
</comment>
<dbReference type="GO" id="GO:0005886">
    <property type="term" value="C:plasma membrane"/>
    <property type="evidence" value="ECO:0007669"/>
    <property type="project" value="UniProtKB-SubCell"/>
</dbReference>
<feature type="transmembrane region" description="Helical" evidence="7">
    <location>
        <begin position="323"/>
        <end position="342"/>
    </location>
</feature>
<feature type="transmembrane region" description="Helical" evidence="7">
    <location>
        <begin position="77"/>
        <end position="102"/>
    </location>
</feature>
<dbReference type="PANTHER" id="PTHR30250:SF10">
    <property type="entry name" value="LIPOPOLYSACCHARIDE BIOSYNTHESIS PROTEIN WZXC"/>
    <property type="match status" value="1"/>
</dbReference>
<accession>A0A239GVF3</accession>
<keyword evidence="4 7" id="KW-0812">Transmembrane</keyword>
<feature type="transmembrane region" description="Helical" evidence="7">
    <location>
        <begin position="139"/>
        <end position="159"/>
    </location>
</feature>
<proteinExistence type="inferred from homology"/>
<dbReference type="NCBIfam" id="NF007773">
    <property type="entry name" value="PRK10459.1"/>
    <property type="match status" value="1"/>
</dbReference>
<dbReference type="PANTHER" id="PTHR30250">
    <property type="entry name" value="PST FAMILY PREDICTED COLANIC ACID TRANSPORTER"/>
    <property type="match status" value="1"/>
</dbReference>
<dbReference type="AlphaFoldDB" id="A0A239GVF3"/>
<keyword evidence="5 7" id="KW-1133">Transmembrane helix</keyword>
<dbReference type="EMBL" id="FZOT01000005">
    <property type="protein sequence ID" value="SNS73179.1"/>
    <property type="molecule type" value="Genomic_DNA"/>
</dbReference>
<sequence>MRIVTSVRWAALSQASRVIAQLISVSVLSRILAPESYGLMSIAMTVTNLAFLFRDLGTSATIIQRKELTERMKSTVYWCNVALGCSIGLLLVLLAYPIALIFKDERLAPIMMALAIVFPIASLSLLHQALLERESDFRLLARIEIVSSISGIAIALFLAYRGAGIWSLVMQMIGSTIITVIQLRWANRWRARLVFSKEDLLSLFGFGGNFSLFQFVIYLEQNADSMIIGRLLGPGPLGIYSMAYKIMLFPLQNLTAVISRALFPAFSRKQDSIEEIANLYLRAVRIIAMATAPLMAGMFFLRAEFVAILFGPQWSEVANILKWLAPVGFLQAMTASTGVVFLSLGRARLMLMFGILGAFLQISAFLIGVHWGIEGVAACYLVAIIINFLPCFCCVARLLKIPFARLVIDFLKPLVASAVMLLALYEIHQLIMQIRPSQLGFVAINVMVGALIYGVVLLVFLRQDISDIRSLAKFG</sequence>
<protein>
    <submittedName>
        <fullName evidence="8">Polysaccharide transporter, PST family</fullName>
    </submittedName>
</protein>
<evidence type="ECO:0000313" key="8">
    <source>
        <dbReference type="EMBL" id="SNS73179.1"/>
    </source>
</evidence>
<organism evidence="8 9">
    <name type="scientific">Noviherbaspirillum humi</name>
    <dbReference type="NCBI Taxonomy" id="1688639"/>
    <lineage>
        <taxon>Bacteria</taxon>
        <taxon>Pseudomonadati</taxon>
        <taxon>Pseudomonadota</taxon>
        <taxon>Betaproteobacteria</taxon>
        <taxon>Burkholderiales</taxon>
        <taxon>Oxalobacteraceae</taxon>
        <taxon>Noviherbaspirillum</taxon>
    </lineage>
</organism>
<dbReference type="RefSeq" id="WP_089399352.1">
    <property type="nucleotide sequence ID" value="NZ_FZOT01000005.1"/>
</dbReference>
<gene>
    <name evidence="8" type="ORF">SAMN06265795_105215</name>
</gene>
<evidence type="ECO:0000256" key="4">
    <source>
        <dbReference type="ARBA" id="ARBA00022692"/>
    </source>
</evidence>
<dbReference type="InterPro" id="IPR050833">
    <property type="entry name" value="Poly_Biosynth_Transport"/>
</dbReference>
<evidence type="ECO:0000256" key="5">
    <source>
        <dbReference type="ARBA" id="ARBA00022989"/>
    </source>
</evidence>
<name>A0A239GVF3_9BURK</name>
<evidence type="ECO:0000256" key="3">
    <source>
        <dbReference type="ARBA" id="ARBA00022475"/>
    </source>
</evidence>
<feature type="transmembrane region" description="Helical" evidence="7">
    <location>
        <begin position="349"/>
        <end position="369"/>
    </location>
</feature>
<evidence type="ECO:0000313" key="9">
    <source>
        <dbReference type="Proteomes" id="UP000198284"/>
    </source>
</evidence>
<keyword evidence="6 7" id="KW-0472">Membrane</keyword>
<feature type="transmembrane region" description="Helical" evidence="7">
    <location>
        <begin position="406"/>
        <end position="427"/>
    </location>
</feature>
<dbReference type="Pfam" id="PF13440">
    <property type="entry name" value="Polysacc_synt_3"/>
    <property type="match status" value="1"/>
</dbReference>
<evidence type="ECO:0000256" key="7">
    <source>
        <dbReference type="SAM" id="Phobius"/>
    </source>
</evidence>
<comment type="subcellular location">
    <subcellularLocation>
        <location evidence="1">Cell membrane</location>
        <topology evidence="1">Multi-pass membrane protein</topology>
    </subcellularLocation>
</comment>
<feature type="transmembrane region" description="Helical" evidence="7">
    <location>
        <begin position="108"/>
        <end position="127"/>
    </location>
</feature>
<feature type="transmembrane region" description="Helical" evidence="7">
    <location>
        <begin position="199"/>
        <end position="219"/>
    </location>
</feature>
<keyword evidence="3" id="KW-1003">Cell membrane</keyword>
<keyword evidence="9" id="KW-1185">Reference proteome</keyword>
<feature type="transmembrane region" description="Helical" evidence="7">
    <location>
        <begin position="165"/>
        <end position="187"/>
    </location>
</feature>
<feature type="transmembrane region" description="Helical" evidence="7">
    <location>
        <begin position="375"/>
        <end position="399"/>
    </location>
</feature>
<feature type="transmembrane region" description="Helical" evidence="7">
    <location>
        <begin position="283"/>
        <end position="303"/>
    </location>
</feature>
<dbReference type="OrthoDB" id="8538786at2"/>
<feature type="transmembrane region" description="Helical" evidence="7">
    <location>
        <begin position="439"/>
        <end position="461"/>
    </location>
</feature>
<dbReference type="CDD" id="cd13127">
    <property type="entry name" value="MATE_tuaB_like"/>
    <property type="match status" value="1"/>
</dbReference>
<evidence type="ECO:0000256" key="1">
    <source>
        <dbReference type="ARBA" id="ARBA00004651"/>
    </source>
</evidence>
<evidence type="ECO:0000256" key="2">
    <source>
        <dbReference type="ARBA" id="ARBA00007430"/>
    </source>
</evidence>
<evidence type="ECO:0000256" key="6">
    <source>
        <dbReference type="ARBA" id="ARBA00023136"/>
    </source>
</evidence>
<dbReference type="Proteomes" id="UP000198284">
    <property type="component" value="Unassembled WGS sequence"/>
</dbReference>